<evidence type="ECO:0000313" key="5">
    <source>
        <dbReference type="EMBL" id="KAJ0404792.1"/>
    </source>
</evidence>
<dbReference type="GO" id="GO:0005737">
    <property type="term" value="C:cytoplasm"/>
    <property type="evidence" value="ECO:0007669"/>
    <property type="project" value="UniProtKB-SubCell"/>
</dbReference>
<gene>
    <name evidence="5" type="ORF">P43SY_003468</name>
</gene>
<keyword evidence="2" id="KW-0963">Cytoplasm</keyword>
<accession>A0AAD5QCM4</accession>
<evidence type="ECO:0000313" key="6">
    <source>
        <dbReference type="Proteomes" id="UP001209570"/>
    </source>
</evidence>
<dbReference type="Pfam" id="PF21041">
    <property type="entry name" value="XMAP215_CLASP_TOG"/>
    <property type="match status" value="1"/>
</dbReference>
<evidence type="ECO:0000259" key="4">
    <source>
        <dbReference type="Pfam" id="PF21041"/>
    </source>
</evidence>
<protein>
    <recommendedName>
        <fullName evidence="4">XMAP215/Dis1/CLASP TOG domain-containing protein</fullName>
    </recommendedName>
</protein>
<feature type="region of interest" description="Disordered" evidence="3">
    <location>
        <begin position="38"/>
        <end position="79"/>
    </location>
</feature>
<dbReference type="GO" id="GO:0046785">
    <property type="term" value="P:microtubule polymerization"/>
    <property type="evidence" value="ECO:0007669"/>
    <property type="project" value="InterPro"/>
</dbReference>
<dbReference type="Proteomes" id="UP001209570">
    <property type="component" value="Unassembled WGS sequence"/>
</dbReference>
<dbReference type="InterPro" id="IPR045110">
    <property type="entry name" value="XMAP215"/>
</dbReference>
<sequence length="347" mass="37098">MEEKCLRNMSCKCRLCAGEDISMLLNITKSISSNIKYDDDSGDAGASASDPSPPPQPMAMVTNSPPLPAQQPPQRRVARSGLPPAHLRRRPAAAVQNSPPVSIAAPVMRDEPMEVSEDDAMVDAPPSVDEIAPQQPVMMMMMPPAAPQMNMMVAPPPAPMAMPPQPHSMTMPHQAAPAAAMEMNVDMDAAPPTPMQHASMDMMMMGAPPPSAAAPAAPGGIPSIDVVLSKIADKNWKVRKEAYEHVKAICEQPGVRSDDVAPILECFHKMCEDANASAMEAGIQAVLAYTIKVEPFHKGIVSGVMKRVVDKGFASRPGTVKMSGFRTGDDDRAKLIHEPIQQLSSED</sequence>
<comment type="subcellular location">
    <subcellularLocation>
        <location evidence="1">Cytoplasm</location>
    </subcellularLocation>
</comment>
<dbReference type="GO" id="GO:0051010">
    <property type="term" value="F:microtubule plus-end binding"/>
    <property type="evidence" value="ECO:0007669"/>
    <property type="project" value="InterPro"/>
</dbReference>
<dbReference type="AlphaFoldDB" id="A0AAD5QCM4"/>
<evidence type="ECO:0000256" key="2">
    <source>
        <dbReference type="ARBA" id="ARBA00022490"/>
    </source>
</evidence>
<proteinExistence type="predicted"/>
<dbReference type="GO" id="GO:0030951">
    <property type="term" value="P:establishment or maintenance of microtubule cytoskeleton polarity"/>
    <property type="evidence" value="ECO:0007669"/>
    <property type="project" value="InterPro"/>
</dbReference>
<evidence type="ECO:0000256" key="3">
    <source>
        <dbReference type="SAM" id="MobiDB-lite"/>
    </source>
</evidence>
<dbReference type="Gene3D" id="1.25.10.10">
    <property type="entry name" value="Leucine-rich Repeat Variant"/>
    <property type="match status" value="1"/>
</dbReference>
<comment type="caution">
    <text evidence="5">The sequence shown here is derived from an EMBL/GenBank/DDBJ whole genome shotgun (WGS) entry which is preliminary data.</text>
</comment>
<dbReference type="GO" id="GO:0061863">
    <property type="term" value="F:microtubule plus end polymerase"/>
    <property type="evidence" value="ECO:0007669"/>
    <property type="project" value="InterPro"/>
</dbReference>
<dbReference type="InterPro" id="IPR011989">
    <property type="entry name" value="ARM-like"/>
</dbReference>
<dbReference type="GO" id="GO:0007051">
    <property type="term" value="P:spindle organization"/>
    <property type="evidence" value="ECO:0007669"/>
    <property type="project" value="InterPro"/>
</dbReference>
<dbReference type="InterPro" id="IPR048491">
    <property type="entry name" value="XMAP215_CLASP_TOG"/>
</dbReference>
<dbReference type="PANTHER" id="PTHR12609">
    <property type="entry name" value="MICROTUBULE ASSOCIATED PROTEIN XMAP215"/>
    <property type="match status" value="1"/>
</dbReference>
<keyword evidence="6" id="KW-1185">Reference proteome</keyword>
<dbReference type="EMBL" id="JAKCXM010000056">
    <property type="protein sequence ID" value="KAJ0404792.1"/>
    <property type="molecule type" value="Genomic_DNA"/>
</dbReference>
<name>A0AAD5QCM4_PYTIN</name>
<feature type="domain" description="XMAP215/Dis1/CLASP TOG" evidence="4">
    <location>
        <begin position="229"/>
        <end position="321"/>
    </location>
</feature>
<dbReference type="SUPFAM" id="SSF48371">
    <property type="entry name" value="ARM repeat"/>
    <property type="match status" value="1"/>
</dbReference>
<organism evidence="5 6">
    <name type="scientific">Pythium insidiosum</name>
    <name type="common">Pythiosis disease agent</name>
    <dbReference type="NCBI Taxonomy" id="114742"/>
    <lineage>
        <taxon>Eukaryota</taxon>
        <taxon>Sar</taxon>
        <taxon>Stramenopiles</taxon>
        <taxon>Oomycota</taxon>
        <taxon>Peronosporomycetes</taxon>
        <taxon>Pythiales</taxon>
        <taxon>Pythiaceae</taxon>
        <taxon>Pythium</taxon>
    </lineage>
</organism>
<reference evidence="5" key="1">
    <citation type="submission" date="2021-12" db="EMBL/GenBank/DDBJ databases">
        <title>Prjna785345.</title>
        <authorList>
            <person name="Rujirawat T."/>
            <person name="Krajaejun T."/>
        </authorList>
    </citation>
    <scope>NUCLEOTIDE SEQUENCE</scope>
    <source>
        <strain evidence="5">Pi057C3</strain>
    </source>
</reference>
<dbReference type="InterPro" id="IPR016024">
    <property type="entry name" value="ARM-type_fold"/>
</dbReference>
<evidence type="ECO:0000256" key="1">
    <source>
        <dbReference type="ARBA" id="ARBA00004496"/>
    </source>
</evidence>